<dbReference type="AlphaFoldDB" id="A0A6C0IS08"/>
<dbReference type="SMART" id="SM00220">
    <property type="entry name" value="S_TKc"/>
    <property type="match status" value="1"/>
</dbReference>
<organism evidence="3">
    <name type="scientific">viral metagenome</name>
    <dbReference type="NCBI Taxonomy" id="1070528"/>
    <lineage>
        <taxon>unclassified sequences</taxon>
        <taxon>metagenomes</taxon>
        <taxon>organismal metagenomes</taxon>
    </lineage>
</organism>
<evidence type="ECO:0000259" key="2">
    <source>
        <dbReference type="PROSITE" id="PS50011"/>
    </source>
</evidence>
<dbReference type="InterPro" id="IPR008271">
    <property type="entry name" value="Ser/Thr_kinase_AS"/>
</dbReference>
<dbReference type="InterPro" id="IPR000719">
    <property type="entry name" value="Prot_kinase_dom"/>
</dbReference>
<dbReference type="EC" id="2.7.11.1" evidence="1"/>
<evidence type="ECO:0000256" key="1">
    <source>
        <dbReference type="ARBA" id="ARBA00012513"/>
    </source>
</evidence>
<dbReference type="PROSITE" id="PS50011">
    <property type="entry name" value="PROTEIN_KINASE_DOM"/>
    <property type="match status" value="1"/>
</dbReference>
<dbReference type="GO" id="GO:0004674">
    <property type="term" value="F:protein serine/threonine kinase activity"/>
    <property type="evidence" value="ECO:0007669"/>
    <property type="project" value="UniProtKB-EC"/>
</dbReference>
<dbReference type="GO" id="GO:0005524">
    <property type="term" value="F:ATP binding"/>
    <property type="evidence" value="ECO:0007669"/>
    <property type="project" value="InterPro"/>
</dbReference>
<dbReference type="InterPro" id="IPR050235">
    <property type="entry name" value="CK1_Ser-Thr_kinase"/>
</dbReference>
<dbReference type="Gene3D" id="1.10.510.10">
    <property type="entry name" value="Transferase(Phosphotransferase) domain 1"/>
    <property type="match status" value="1"/>
</dbReference>
<dbReference type="PANTHER" id="PTHR11909">
    <property type="entry name" value="CASEIN KINASE-RELATED"/>
    <property type="match status" value="1"/>
</dbReference>
<feature type="domain" description="Protein kinase" evidence="2">
    <location>
        <begin position="12"/>
        <end position="285"/>
    </location>
</feature>
<name>A0A6C0IS08_9ZZZZ</name>
<dbReference type="SUPFAM" id="SSF56112">
    <property type="entry name" value="Protein kinase-like (PK-like)"/>
    <property type="match status" value="1"/>
</dbReference>
<accession>A0A6C0IS08</accession>
<proteinExistence type="predicted"/>
<dbReference type="Pfam" id="PF00069">
    <property type="entry name" value="Pkinase"/>
    <property type="match status" value="1"/>
</dbReference>
<reference evidence="3" key="1">
    <citation type="journal article" date="2020" name="Nature">
        <title>Giant virus diversity and host interactions through global metagenomics.</title>
        <authorList>
            <person name="Schulz F."/>
            <person name="Roux S."/>
            <person name="Paez-Espino D."/>
            <person name="Jungbluth S."/>
            <person name="Walsh D.A."/>
            <person name="Denef V.J."/>
            <person name="McMahon K.D."/>
            <person name="Konstantinidis K.T."/>
            <person name="Eloe-Fadrosh E.A."/>
            <person name="Kyrpides N.C."/>
            <person name="Woyke T."/>
        </authorList>
    </citation>
    <scope>NUCLEOTIDE SEQUENCE</scope>
    <source>
        <strain evidence="3">GVMAG-M-3300024258-28</strain>
    </source>
</reference>
<protein>
    <recommendedName>
        <fullName evidence="1">non-specific serine/threonine protein kinase</fullName>
        <ecNumber evidence="1">2.7.11.1</ecNumber>
    </recommendedName>
</protein>
<dbReference type="PROSITE" id="PS00108">
    <property type="entry name" value="PROTEIN_KINASE_ST"/>
    <property type="match status" value="1"/>
</dbReference>
<dbReference type="EMBL" id="MN740218">
    <property type="protein sequence ID" value="QHT94303.1"/>
    <property type="molecule type" value="Genomic_DNA"/>
</dbReference>
<sequence>MDIAGITLFKKYFVVDFIKKGGFGSIFSGKNIKNDQSVAIKREPASERFSILKHEVTILKYLYDHKIRNIPIVHWFGKHENFLYFIMPKYDCSLYEYIECKQISKAKIKSIIIQCISLLQSIHQLFLVHRDIKPQNIMVHNGELFLIDFGFSIFYIDENKHHYIDEQEEHSITGSPRFASYFIYEGFKPSRRDDLISIAYIYLYLVYKELPWDNIQLFQKQEPTIHIYSDYHQQIKELKSLEHILPRYQVIHPYMDNFITHLYELSYFQEPSYGFLIDLVKKINI</sequence>
<dbReference type="InterPro" id="IPR011009">
    <property type="entry name" value="Kinase-like_dom_sf"/>
</dbReference>
<evidence type="ECO:0000313" key="3">
    <source>
        <dbReference type="EMBL" id="QHT94303.1"/>
    </source>
</evidence>